<keyword evidence="1" id="KW-1194">Viral DNA replication</keyword>
<gene>
    <name evidence="5" type="ORF">40AC_46</name>
</gene>
<name>W8EHK5_9CAUD</name>
<dbReference type="PANTHER" id="PTHR10133">
    <property type="entry name" value="DNA POLYMERASE I"/>
    <property type="match status" value="1"/>
</dbReference>
<dbReference type="InterPro" id="IPR002562">
    <property type="entry name" value="3'-5'_exonuclease_dom"/>
</dbReference>
<feature type="domain" description="DNA-directed DNA polymerase family A palm" evidence="4">
    <location>
        <begin position="469"/>
        <end position="652"/>
    </location>
</feature>
<dbReference type="InterPro" id="IPR043502">
    <property type="entry name" value="DNA/RNA_pol_sf"/>
</dbReference>
<reference evidence="5 6" key="1">
    <citation type="journal article" date="2014" name="Genome Announc.">
        <title>Complete genome sequences of nine mycobacteriophages.</title>
        <authorList>
            <person name="Franceschelli J.J."/>
            <person name="Suarez C.A."/>
            <person name="Teran L."/>
            <person name="Raya R.R."/>
            <person name="Morbidoni H.R."/>
        </authorList>
    </citation>
    <scope>NUCLEOTIDE SEQUENCE [LARGE SCALE GENOMIC DNA]</scope>
</reference>
<dbReference type="RefSeq" id="YP_009009880.1">
    <property type="nucleotide sequence ID" value="NC_023607.1"/>
</dbReference>
<dbReference type="GO" id="GO:0008408">
    <property type="term" value="F:3'-5' exonuclease activity"/>
    <property type="evidence" value="ECO:0007669"/>
    <property type="project" value="InterPro"/>
</dbReference>
<dbReference type="GO" id="GO:0003677">
    <property type="term" value="F:DNA binding"/>
    <property type="evidence" value="ECO:0007669"/>
    <property type="project" value="InterPro"/>
</dbReference>
<feature type="compositionally biased region" description="Basic residues" evidence="2">
    <location>
        <begin position="45"/>
        <end position="55"/>
    </location>
</feature>
<dbReference type="Pfam" id="PF01612">
    <property type="entry name" value="DNA_pol_A_exo1"/>
    <property type="match status" value="1"/>
</dbReference>
<evidence type="ECO:0000256" key="1">
    <source>
        <dbReference type="ARBA" id="ARBA00023109"/>
    </source>
</evidence>
<dbReference type="InterPro" id="IPR002298">
    <property type="entry name" value="DNA_polymerase_A"/>
</dbReference>
<dbReference type="InterPro" id="IPR012337">
    <property type="entry name" value="RNaseH-like_sf"/>
</dbReference>
<dbReference type="Gene3D" id="1.10.150.20">
    <property type="entry name" value="5' to 3' exonuclease, C-terminal subdomain"/>
    <property type="match status" value="1"/>
</dbReference>
<dbReference type="EMBL" id="KJ192196">
    <property type="protein sequence ID" value="AHJ86410.1"/>
    <property type="molecule type" value="Genomic_DNA"/>
</dbReference>
<feature type="region of interest" description="Disordered" evidence="2">
    <location>
        <begin position="38"/>
        <end position="69"/>
    </location>
</feature>
<keyword evidence="1" id="KW-0235">DNA replication</keyword>
<dbReference type="InterPro" id="IPR036397">
    <property type="entry name" value="RNaseH_sf"/>
</dbReference>
<evidence type="ECO:0000259" key="4">
    <source>
        <dbReference type="SMART" id="SM00482"/>
    </source>
</evidence>
<dbReference type="SMART" id="SM00474">
    <property type="entry name" value="35EXOc"/>
    <property type="match status" value="1"/>
</dbReference>
<dbReference type="Gene3D" id="3.30.420.10">
    <property type="entry name" value="Ribonuclease H-like superfamily/Ribonuclease H"/>
    <property type="match status" value="1"/>
</dbReference>
<evidence type="ECO:0000313" key="5">
    <source>
        <dbReference type="EMBL" id="AHJ86410.1"/>
    </source>
</evidence>
<dbReference type="OrthoDB" id="14842at10239"/>
<dbReference type="InterPro" id="IPR001098">
    <property type="entry name" value="DNA-dir_DNA_pol_A_palm_dom"/>
</dbReference>
<feature type="domain" description="3'-5' exonuclease" evidence="3">
    <location>
        <begin position="112"/>
        <end position="289"/>
    </location>
</feature>
<dbReference type="SUPFAM" id="SSF56672">
    <property type="entry name" value="DNA/RNA polymerases"/>
    <property type="match status" value="1"/>
</dbReference>
<accession>W8EHK5</accession>
<evidence type="ECO:0000259" key="3">
    <source>
        <dbReference type="SMART" id="SM00474"/>
    </source>
</evidence>
<keyword evidence="6" id="KW-1185">Reference proteome</keyword>
<protein>
    <submittedName>
        <fullName evidence="5">DNA polymerase I</fullName>
    </submittedName>
</protein>
<dbReference type="GO" id="GO:0039693">
    <property type="term" value="P:viral DNA genome replication"/>
    <property type="evidence" value="ECO:0007669"/>
    <property type="project" value="UniProtKB-KW"/>
</dbReference>
<dbReference type="SUPFAM" id="SSF53098">
    <property type="entry name" value="Ribonuclease H-like"/>
    <property type="match status" value="1"/>
</dbReference>
<evidence type="ECO:0000313" key="6">
    <source>
        <dbReference type="Proteomes" id="UP000201360"/>
    </source>
</evidence>
<dbReference type="Gene3D" id="3.30.70.370">
    <property type="match status" value="1"/>
</dbReference>
<dbReference type="SMART" id="SM00482">
    <property type="entry name" value="POLAc"/>
    <property type="match status" value="1"/>
</dbReference>
<sequence length="692" mass="76947">MKITDVERFTLPLSRDFAGALPPKEGTTVEELIKALKKLPPQGNRQHRLRQRRPDRHALQAGHRPGLPIRGGDAAGHQADGCSYLDPRPVPDAIGESMIELRHEVGGDLVTINVVETPEDLDGFRDFIRAHLNCLAVDTETTGLDIYSETFACRLVQFGTQDEAWVIPVELGEVFEEDVRIAIGAIKRIVMQNASYDLQVLDRCFGIEMEDLWPKILDTQILAKLVDPRPYEAGGFGHSLEELIAEFISEDQAQNVKGLMTKLAKEHKTTKAKIWAIIDLFHPEYLTYAGMDTVFTARVCRKLTNLVPDVSRELVPYEHKISEICSYIDRQGFLLDVDYSQQLADKWLSEQEVWEAIAFTEYGVEKVNSTEDLAEGLEEMGVKITGRTETGKRKVDADLLDKLVAEGNELAAIAQEAKKLGKWRKTWVQKFLDTRDSEDRCHTFVNPLQARTSRMSITGIPAQTLPASDWLVRRCFVAEPGDVMASVDYQTQELRVLAALSGDKTMIEAFRTGADLHQMTADAAQVTRKIGKMANFLTVYGGGAKTLAEQAKIDFPTAKRTLDAFARTYPGVARLSKKLSAEAGRKGYIITPTGRRLPVDSSRSYSAVNYAVQSTSREVTCRALIRLHEAGYTPYLRLPIHDEIVASLPAAEAEKAAAHIGQLMAEQMGPVLIGTDPEVGQRSWGSLYGADY</sequence>
<dbReference type="PANTHER" id="PTHR10133:SF62">
    <property type="entry name" value="DNA POLYMERASE THETA"/>
    <property type="match status" value="1"/>
</dbReference>
<dbReference type="Gene3D" id="1.20.1060.10">
    <property type="entry name" value="Taq DNA Polymerase, Chain T, domain 4"/>
    <property type="match status" value="1"/>
</dbReference>
<proteinExistence type="predicted"/>
<dbReference type="GO" id="GO:0006302">
    <property type="term" value="P:double-strand break repair"/>
    <property type="evidence" value="ECO:0007669"/>
    <property type="project" value="TreeGrafter"/>
</dbReference>
<organism evidence="5 6">
    <name type="scientific">Mycobacterium phage 40AC</name>
    <dbReference type="NCBI Taxonomy" id="1458717"/>
    <lineage>
        <taxon>Viruses</taxon>
        <taxon>Duplodnaviria</taxon>
        <taxon>Heunggongvirae</taxon>
        <taxon>Uroviricota</taxon>
        <taxon>Caudoviricetes</taxon>
        <taxon>Santafevirus</taxon>
        <taxon>Santafevirus sf40AC</taxon>
    </lineage>
</organism>
<dbReference type="GO" id="GO:0006261">
    <property type="term" value="P:DNA-templated DNA replication"/>
    <property type="evidence" value="ECO:0007669"/>
    <property type="project" value="InterPro"/>
</dbReference>
<dbReference type="Pfam" id="PF00476">
    <property type="entry name" value="DNA_pol_A"/>
    <property type="match status" value="1"/>
</dbReference>
<dbReference type="Proteomes" id="UP000201360">
    <property type="component" value="Segment"/>
</dbReference>
<dbReference type="GO" id="GO:0003887">
    <property type="term" value="F:DNA-directed DNA polymerase activity"/>
    <property type="evidence" value="ECO:0007669"/>
    <property type="project" value="InterPro"/>
</dbReference>
<dbReference type="KEGG" id="vg:18506282"/>
<evidence type="ECO:0000256" key="2">
    <source>
        <dbReference type="SAM" id="MobiDB-lite"/>
    </source>
</evidence>